<dbReference type="Proteomes" id="UP001644750">
    <property type="component" value="Unassembled WGS sequence"/>
</dbReference>
<protein>
    <submittedName>
        <fullName evidence="2">Uncharacterized protein</fullName>
    </submittedName>
</protein>
<evidence type="ECO:0000256" key="1">
    <source>
        <dbReference type="SAM" id="Phobius"/>
    </source>
</evidence>
<dbReference type="Proteomes" id="UP000095553">
    <property type="component" value="Unassembled WGS sequence"/>
</dbReference>
<reference evidence="2 4" key="1">
    <citation type="submission" date="2015-09" db="EMBL/GenBank/DDBJ databases">
        <authorList>
            <consortium name="Pathogen Informatics"/>
        </authorList>
    </citation>
    <scope>NUCLEOTIDE SEQUENCE [LARGE SCALE GENOMIC DNA]</scope>
    <source>
        <strain evidence="2 4">2789STDY5834959</strain>
    </source>
</reference>
<keyword evidence="1" id="KW-1133">Transmembrane helix</keyword>
<accession>A0A173TF95</accession>
<feature type="transmembrane region" description="Helical" evidence="1">
    <location>
        <begin position="35"/>
        <end position="57"/>
    </location>
</feature>
<gene>
    <name evidence="2" type="ORF">ERS852571_01936</name>
    <name evidence="3" type="ORF">G5A72_15050</name>
</gene>
<keyword evidence="5" id="KW-1185">Reference proteome</keyword>
<feature type="transmembrane region" description="Helical" evidence="1">
    <location>
        <begin position="63"/>
        <end position="81"/>
    </location>
</feature>
<reference evidence="3" key="3">
    <citation type="submission" date="2020-02" db="EMBL/GenBank/DDBJ databases">
        <authorList>
            <person name="Littmann E."/>
            <person name="Sorbara M."/>
        </authorList>
    </citation>
    <scope>NUCLEOTIDE SEQUENCE</scope>
    <source>
        <strain evidence="3">MSK.14.57</strain>
    </source>
</reference>
<dbReference type="EMBL" id="JAAITB010000043">
    <property type="protein sequence ID" value="NSJ80868.1"/>
    <property type="molecule type" value="Genomic_DNA"/>
</dbReference>
<keyword evidence="1" id="KW-0812">Transmembrane</keyword>
<keyword evidence="1" id="KW-0472">Membrane</keyword>
<evidence type="ECO:0000313" key="4">
    <source>
        <dbReference type="Proteomes" id="UP000095553"/>
    </source>
</evidence>
<evidence type="ECO:0000313" key="3">
    <source>
        <dbReference type="EMBL" id="NSJ80868.1"/>
    </source>
</evidence>
<name>A0A173TF95_ANAHA</name>
<sequence>MIVRKIGNVTVYDDFKFSDSMNRVENLRIDLKQTFINQLIFAAMYIGISFFIMIFTVGYVHEITYLIIVLIALGIILRDWLKLKGKSRVIRGEYQKRRMVHFFRTSEVKDIAVYRNKSKLYVRMSNGIKEMTCEAELCNEEKENFDDMVQQGVSVIFRNQNNKISLMSFMEKKGVRMKC</sequence>
<evidence type="ECO:0000313" key="5">
    <source>
        <dbReference type="Proteomes" id="UP001644750"/>
    </source>
</evidence>
<dbReference type="RefSeq" id="WP_044921436.1">
    <property type="nucleotide sequence ID" value="NZ_BAABYN010000001.1"/>
</dbReference>
<proteinExistence type="predicted"/>
<evidence type="ECO:0000313" key="2">
    <source>
        <dbReference type="EMBL" id="CUN00677.1"/>
    </source>
</evidence>
<dbReference type="EMBL" id="CYXY01000011">
    <property type="protein sequence ID" value="CUN00677.1"/>
    <property type="molecule type" value="Genomic_DNA"/>
</dbReference>
<reference evidence="3 5" key="2">
    <citation type="journal article" date="2020" name="Cell Host Microbe">
        <title>Functional and Genomic Variation between Human-Derived Isolates of Lachnospiraceae Reveals Inter- and Intra-Species Diversity.</title>
        <authorList>
            <person name="Sorbara M.T."/>
            <person name="Littmann E.R."/>
            <person name="Fontana E."/>
            <person name="Moody T.U."/>
            <person name="Kohout C.E."/>
            <person name="Gjonbalaj M."/>
            <person name="Eaton V."/>
            <person name="Seok R."/>
            <person name="Leiner I.M."/>
            <person name="Pamer E.G."/>
        </authorList>
    </citation>
    <scope>NUCLEOTIDE SEQUENCE [LARGE SCALE GENOMIC DNA]</scope>
    <source>
        <strain evidence="3 5">MSK.14.57</strain>
    </source>
</reference>
<dbReference type="AlphaFoldDB" id="A0A173TF95"/>
<organism evidence="2 4">
    <name type="scientific">Anaerostipes hadrus</name>
    <dbReference type="NCBI Taxonomy" id="649756"/>
    <lineage>
        <taxon>Bacteria</taxon>
        <taxon>Bacillati</taxon>
        <taxon>Bacillota</taxon>
        <taxon>Clostridia</taxon>
        <taxon>Lachnospirales</taxon>
        <taxon>Lachnospiraceae</taxon>
        <taxon>Anaerostipes</taxon>
    </lineage>
</organism>